<dbReference type="Gene3D" id="3.40.50.720">
    <property type="entry name" value="NAD(P)-binding Rossmann-like Domain"/>
    <property type="match status" value="1"/>
</dbReference>
<dbReference type="PANTHER" id="PTHR13812">
    <property type="entry name" value="KETIMINE REDUCTASE MU-CRYSTALLIN"/>
    <property type="match status" value="1"/>
</dbReference>
<accession>A0A3R7H382</accession>
<dbReference type="Gene3D" id="3.30.1780.10">
    <property type="entry name" value="ornithine cyclodeaminase, domain 1"/>
    <property type="match status" value="1"/>
</dbReference>
<protein>
    <submittedName>
        <fullName evidence="1">Ornithine cyclodeaminase family protein</fullName>
    </submittedName>
</protein>
<reference evidence="1 2" key="1">
    <citation type="submission" date="2018-09" db="EMBL/GenBank/DDBJ databases">
        <title>Genome comparison of Alicycliphilus sp. BQ1, a polyurethanolytic bacterium, with its closest phylogenetic relatives Alicycliphilus denitrificans BC and K601, unable to attack polyurethane.</title>
        <authorList>
            <person name="Loza-Tavera H."/>
            <person name="Lozano L."/>
            <person name="Cevallos M."/>
            <person name="Maya-Lucas O."/>
            <person name="Garcia-Mena J."/>
            <person name="Hernandez J."/>
        </authorList>
    </citation>
    <scope>NUCLEOTIDE SEQUENCE [LARGE SCALE GENOMIC DNA]</scope>
    <source>
        <strain evidence="1 2">BQ1</strain>
    </source>
</reference>
<evidence type="ECO:0000313" key="2">
    <source>
        <dbReference type="Proteomes" id="UP000216225"/>
    </source>
</evidence>
<dbReference type="InterPro" id="IPR003462">
    <property type="entry name" value="ODC_Mu_crystall"/>
</dbReference>
<organism evidence="1 2">
    <name type="scientific">Alicycliphilus denitrificans</name>
    <dbReference type="NCBI Taxonomy" id="179636"/>
    <lineage>
        <taxon>Bacteria</taxon>
        <taxon>Pseudomonadati</taxon>
        <taxon>Pseudomonadota</taxon>
        <taxon>Betaproteobacteria</taxon>
        <taxon>Burkholderiales</taxon>
        <taxon>Comamonadaceae</taxon>
        <taxon>Alicycliphilus</taxon>
    </lineage>
</organism>
<dbReference type="AlphaFoldDB" id="A0A3R7H382"/>
<proteinExistence type="predicted"/>
<dbReference type="PANTHER" id="PTHR13812:SF19">
    <property type="entry name" value="KETIMINE REDUCTASE MU-CRYSTALLIN"/>
    <property type="match status" value="1"/>
</dbReference>
<dbReference type="EMBL" id="NKDB02000001">
    <property type="protein sequence ID" value="RKJ98483.1"/>
    <property type="molecule type" value="Genomic_DNA"/>
</dbReference>
<dbReference type="SUPFAM" id="SSF51735">
    <property type="entry name" value="NAD(P)-binding Rossmann-fold domains"/>
    <property type="match status" value="1"/>
</dbReference>
<comment type="caution">
    <text evidence="1">The sequence shown here is derived from an EMBL/GenBank/DDBJ whole genome shotgun (WGS) entry which is preliminary data.</text>
</comment>
<dbReference type="InterPro" id="IPR023401">
    <property type="entry name" value="ODC_N"/>
</dbReference>
<evidence type="ECO:0000313" key="1">
    <source>
        <dbReference type="EMBL" id="RKJ98483.1"/>
    </source>
</evidence>
<dbReference type="GO" id="GO:0005737">
    <property type="term" value="C:cytoplasm"/>
    <property type="evidence" value="ECO:0007669"/>
    <property type="project" value="TreeGrafter"/>
</dbReference>
<dbReference type="RefSeq" id="WP_094434566.1">
    <property type="nucleotide sequence ID" value="NZ_NKDB02000001.1"/>
</dbReference>
<name>A0A3R7H382_9BURK</name>
<dbReference type="PIRSF" id="PIRSF001439">
    <property type="entry name" value="CryM"/>
    <property type="match status" value="1"/>
</dbReference>
<sequence>MRLVTQQEISQVLTFENLIPALRQGFIDYTRGLAHSAPITNIDFPASHGEMHIKPGYLESTSDACVKVVTCFYDNPRQGLPTRDGCVVVASREDGRMKALLADAGLITDMRTAGSSAVAVDFLQRRQEIDLGLVGSGTQALWHARAIATVRTLRSVRVWGRDASKARELCERITAELGVAAEPANLAEALDCDVIVTATPAREPIIGNQALKAGAVIVAMGADAVGKRELGEEAVKRVAQFVADDAAQCRKYGELQWLPEECLALELGRLLTGQEHYQPDGSDVVVYDSTGLGFQDAVGARLVLEALGQ</sequence>
<gene>
    <name evidence="1" type="ORF">CE154_001565</name>
</gene>
<dbReference type="Pfam" id="PF02423">
    <property type="entry name" value="OCD_Mu_crystall"/>
    <property type="match status" value="1"/>
</dbReference>
<dbReference type="Proteomes" id="UP000216225">
    <property type="component" value="Unassembled WGS sequence"/>
</dbReference>
<dbReference type="InterPro" id="IPR036291">
    <property type="entry name" value="NAD(P)-bd_dom_sf"/>
</dbReference>